<dbReference type="InterPro" id="IPR001387">
    <property type="entry name" value="Cro/C1-type_HTH"/>
</dbReference>
<dbReference type="RefSeq" id="WP_035234712.1">
    <property type="nucleotide sequence ID" value="NZ_ARXV01000018.1"/>
</dbReference>
<dbReference type="STRING" id="1177154.Y5S_03367"/>
<name>A0A095SFG3_9GAMM</name>
<evidence type="ECO:0000313" key="3">
    <source>
        <dbReference type="Proteomes" id="UP000029444"/>
    </source>
</evidence>
<dbReference type="SUPFAM" id="SSF47413">
    <property type="entry name" value="lambda repressor-like DNA-binding domains"/>
    <property type="match status" value="1"/>
</dbReference>
<protein>
    <submittedName>
        <fullName evidence="2">Helix-turn-helix domain-containing protein</fullName>
    </submittedName>
</protein>
<sequence length="100" mass="10905">MARTLDQILETEKPEVVANARAKAEAILLNIHLGEIRSLMEKTQTDMAEALGVKQPTVAGMEKAGKDLKLSSLKRYIEAGGGKVRLDIELPDGKHHGFVL</sequence>
<dbReference type="OrthoDB" id="129597at2"/>
<accession>A0A095SFG3</accession>
<dbReference type="EMBL" id="ARXV01000018">
    <property type="protein sequence ID" value="KGD63381.1"/>
    <property type="molecule type" value="Genomic_DNA"/>
</dbReference>
<dbReference type="Gene3D" id="1.10.260.40">
    <property type="entry name" value="lambda repressor-like DNA-binding domains"/>
    <property type="match status" value="1"/>
</dbReference>
<feature type="domain" description="HTH cro/C1-type" evidence="1">
    <location>
        <begin position="36"/>
        <end position="79"/>
    </location>
</feature>
<evidence type="ECO:0000313" key="2">
    <source>
        <dbReference type="EMBL" id="KGD63381.1"/>
    </source>
</evidence>
<organism evidence="2 3">
    <name type="scientific">Alcanivorax nanhaiticus</name>
    <dbReference type="NCBI Taxonomy" id="1177154"/>
    <lineage>
        <taxon>Bacteria</taxon>
        <taxon>Pseudomonadati</taxon>
        <taxon>Pseudomonadota</taxon>
        <taxon>Gammaproteobacteria</taxon>
        <taxon>Oceanospirillales</taxon>
        <taxon>Alcanivoracaceae</taxon>
        <taxon>Alcanivorax</taxon>
    </lineage>
</organism>
<dbReference type="CDD" id="cd00093">
    <property type="entry name" value="HTH_XRE"/>
    <property type="match status" value="1"/>
</dbReference>
<dbReference type="PATRIC" id="fig|1177154.3.peg.3390"/>
<proteinExistence type="predicted"/>
<gene>
    <name evidence="2" type="ORF">Y5S_03367</name>
</gene>
<evidence type="ECO:0000259" key="1">
    <source>
        <dbReference type="Pfam" id="PF01381"/>
    </source>
</evidence>
<dbReference type="eggNOG" id="COG1396">
    <property type="taxonomic scope" value="Bacteria"/>
</dbReference>
<dbReference type="GO" id="GO:0003677">
    <property type="term" value="F:DNA binding"/>
    <property type="evidence" value="ECO:0007669"/>
    <property type="project" value="InterPro"/>
</dbReference>
<comment type="caution">
    <text evidence="2">The sequence shown here is derived from an EMBL/GenBank/DDBJ whole genome shotgun (WGS) entry which is preliminary data.</text>
</comment>
<dbReference type="AlphaFoldDB" id="A0A095SFG3"/>
<dbReference type="InterPro" id="IPR010982">
    <property type="entry name" value="Lambda_DNA-bd_dom_sf"/>
</dbReference>
<dbReference type="Pfam" id="PF01381">
    <property type="entry name" value="HTH_3"/>
    <property type="match status" value="1"/>
</dbReference>
<dbReference type="Proteomes" id="UP000029444">
    <property type="component" value="Unassembled WGS sequence"/>
</dbReference>
<reference evidence="2 3" key="1">
    <citation type="submission" date="2012-09" db="EMBL/GenBank/DDBJ databases">
        <title>Genome Sequence of alkane-degrading Bacterium Alcanivorax sp. 19-m-6.</title>
        <authorList>
            <person name="Lai Q."/>
            <person name="Shao Z."/>
        </authorList>
    </citation>
    <scope>NUCLEOTIDE SEQUENCE [LARGE SCALE GENOMIC DNA]</scope>
    <source>
        <strain evidence="2 3">19-m-6</strain>
    </source>
</reference>
<keyword evidence="3" id="KW-1185">Reference proteome</keyword>